<organism evidence="1">
    <name type="scientific">bioreactor metagenome</name>
    <dbReference type="NCBI Taxonomy" id="1076179"/>
    <lineage>
        <taxon>unclassified sequences</taxon>
        <taxon>metagenomes</taxon>
        <taxon>ecological metagenomes</taxon>
    </lineage>
</organism>
<reference evidence="1" key="1">
    <citation type="submission" date="2019-08" db="EMBL/GenBank/DDBJ databases">
        <authorList>
            <person name="Kucharzyk K."/>
            <person name="Murdoch R.W."/>
            <person name="Higgins S."/>
            <person name="Loffler F."/>
        </authorList>
    </citation>
    <scope>NUCLEOTIDE SEQUENCE</scope>
</reference>
<dbReference type="EMBL" id="VSSQ01126013">
    <property type="protein sequence ID" value="MPN56068.1"/>
    <property type="molecule type" value="Genomic_DNA"/>
</dbReference>
<comment type="caution">
    <text evidence="1">The sequence shown here is derived from an EMBL/GenBank/DDBJ whole genome shotgun (WGS) entry which is preliminary data.</text>
</comment>
<accession>A0A645IXC9</accession>
<name>A0A645IXC9_9ZZZZ</name>
<proteinExistence type="predicted"/>
<protein>
    <submittedName>
        <fullName evidence="1">Uncharacterized protein</fullName>
    </submittedName>
</protein>
<dbReference type="AlphaFoldDB" id="A0A645IXC9"/>
<evidence type="ECO:0000313" key="1">
    <source>
        <dbReference type="EMBL" id="MPN56068.1"/>
    </source>
</evidence>
<sequence>MASIQHGTFVGDLYVSQDNFELVDAKVDGNVYFTTDSAKSTFKMDSDSSVTGEQQVKKP</sequence>
<gene>
    <name evidence="1" type="ORF">SDC9_203754</name>
</gene>